<dbReference type="GO" id="GO:0071280">
    <property type="term" value="P:cellular response to copper ion"/>
    <property type="evidence" value="ECO:0007669"/>
    <property type="project" value="TreeGrafter"/>
</dbReference>
<dbReference type="GO" id="GO:0005634">
    <property type="term" value="C:nucleus"/>
    <property type="evidence" value="ECO:0007669"/>
    <property type="project" value="TreeGrafter"/>
</dbReference>
<dbReference type="InterPro" id="IPR023587">
    <property type="entry name" value="Metalthion_dom_sf_vert"/>
</dbReference>
<dbReference type="PRINTS" id="PR00860">
    <property type="entry name" value="MTVERTEBRATE"/>
</dbReference>
<protein>
    <recommendedName>
        <fullName evidence="4">Metallothionein</fullName>
    </recommendedName>
</protein>
<accession>A0A4X2KLA1</accession>
<reference evidence="5" key="2">
    <citation type="submission" date="2025-08" db="UniProtKB">
        <authorList>
            <consortium name="Ensembl"/>
        </authorList>
    </citation>
    <scope>IDENTIFICATION</scope>
</reference>
<dbReference type="InterPro" id="IPR000006">
    <property type="entry name" value="Metalthion_vert"/>
</dbReference>
<keyword evidence="3 4" id="KW-0480">Metal-thiolate cluster</keyword>
<dbReference type="AlphaFoldDB" id="A0A4X2KLA1"/>
<comment type="function">
    <text evidence="4">Metallothioneins have a high content of cysteine residues that bind various heavy metals.</text>
</comment>
<reference evidence="5" key="3">
    <citation type="submission" date="2025-09" db="UniProtKB">
        <authorList>
            <consortium name="Ensembl"/>
        </authorList>
    </citation>
    <scope>IDENTIFICATION</scope>
</reference>
<dbReference type="GO" id="GO:0006882">
    <property type="term" value="P:intracellular zinc ion homeostasis"/>
    <property type="evidence" value="ECO:0007669"/>
    <property type="project" value="TreeGrafter"/>
</dbReference>
<evidence type="ECO:0000313" key="6">
    <source>
        <dbReference type="Proteomes" id="UP000314987"/>
    </source>
</evidence>
<dbReference type="InterPro" id="IPR017854">
    <property type="entry name" value="Metalthion_dom_sf"/>
</dbReference>
<sequence length="74" mass="7853">MPDIYLPATDPKCNCENGGSCTCAGSCKCQSCQCASSKKSCCSCCPGECTNCAQSCVCKDPQTGYKREERECQS</sequence>
<dbReference type="FunFam" id="4.10.10.10:FF:000001">
    <property type="entry name" value="Metallothionein"/>
    <property type="match status" value="1"/>
</dbReference>
<evidence type="ECO:0000313" key="5">
    <source>
        <dbReference type="Ensembl" id="ENSVURP00010012588.1"/>
    </source>
</evidence>
<evidence type="ECO:0000256" key="2">
    <source>
        <dbReference type="ARBA" id="ARBA00022723"/>
    </source>
</evidence>
<evidence type="ECO:0000256" key="1">
    <source>
        <dbReference type="ARBA" id="ARBA00007283"/>
    </source>
</evidence>
<dbReference type="PANTHER" id="PTHR23299">
    <property type="entry name" value="METALLOTHIONEIN"/>
    <property type="match status" value="1"/>
</dbReference>
<name>A0A4X2KLA1_VOMUR</name>
<organism evidence="5 6">
    <name type="scientific">Vombatus ursinus</name>
    <name type="common">Common wombat</name>
    <dbReference type="NCBI Taxonomy" id="29139"/>
    <lineage>
        <taxon>Eukaryota</taxon>
        <taxon>Metazoa</taxon>
        <taxon>Chordata</taxon>
        <taxon>Craniata</taxon>
        <taxon>Vertebrata</taxon>
        <taxon>Euteleostomi</taxon>
        <taxon>Mammalia</taxon>
        <taxon>Metatheria</taxon>
        <taxon>Diprotodontia</taxon>
        <taxon>Vombatidae</taxon>
        <taxon>Vombatus</taxon>
    </lineage>
</organism>
<dbReference type="GO" id="GO:0005737">
    <property type="term" value="C:cytoplasm"/>
    <property type="evidence" value="ECO:0007669"/>
    <property type="project" value="TreeGrafter"/>
</dbReference>
<reference evidence="6" key="1">
    <citation type="submission" date="2018-12" db="EMBL/GenBank/DDBJ databases">
        <authorList>
            <person name="Yazar S."/>
        </authorList>
    </citation>
    <scope>NUCLEOTIDE SEQUENCE [LARGE SCALE GENOMIC DNA]</scope>
</reference>
<dbReference type="Proteomes" id="UP000314987">
    <property type="component" value="Unassembled WGS sequence"/>
</dbReference>
<keyword evidence="2 4" id="KW-0479">Metal-binding</keyword>
<comment type="similarity">
    <text evidence="1 4">Belongs to the metallothionein superfamily. Type 1 family.</text>
</comment>
<dbReference type="Pfam" id="PF00131">
    <property type="entry name" value="Metallothio"/>
    <property type="match status" value="1"/>
</dbReference>
<dbReference type="Gene3D" id="4.10.10.10">
    <property type="entry name" value="Metallothionein Isoform II"/>
    <property type="match status" value="1"/>
</dbReference>
<dbReference type="GO" id="GO:0071276">
    <property type="term" value="P:cellular response to cadmium ion"/>
    <property type="evidence" value="ECO:0007669"/>
    <property type="project" value="TreeGrafter"/>
</dbReference>
<dbReference type="GO" id="GO:0010273">
    <property type="term" value="P:detoxification of copper ion"/>
    <property type="evidence" value="ECO:0007669"/>
    <property type="project" value="TreeGrafter"/>
</dbReference>
<dbReference type="SUPFAM" id="SSF57868">
    <property type="entry name" value="Metallothionein"/>
    <property type="match status" value="1"/>
</dbReference>
<dbReference type="GeneTree" id="ENSGT00950000182967"/>
<dbReference type="GO" id="GO:0046872">
    <property type="term" value="F:metal ion binding"/>
    <property type="evidence" value="ECO:0007669"/>
    <property type="project" value="UniProtKB-KW"/>
</dbReference>
<dbReference type="PANTHER" id="PTHR23299:SF24">
    <property type="entry name" value="METALLOTHIONEIN-1X"/>
    <property type="match status" value="1"/>
</dbReference>
<proteinExistence type="inferred from homology"/>
<evidence type="ECO:0000256" key="4">
    <source>
        <dbReference type="RuleBase" id="RU000621"/>
    </source>
</evidence>
<dbReference type="GO" id="GO:0071294">
    <property type="term" value="P:cellular response to zinc ion"/>
    <property type="evidence" value="ECO:0007669"/>
    <property type="project" value="TreeGrafter"/>
</dbReference>
<keyword evidence="6" id="KW-1185">Reference proteome</keyword>
<evidence type="ECO:0000256" key="3">
    <source>
        <dbReference type="ARBA" id="ARBA00022851"/>
    </source>
</evidence>
<dbReference type="Ensembl" id="ENSVURT00010014326.1">
    <property type="protein sequence ID" value="ENSVURP00010012588.1"/>
    <property type="gene ID" value="ENSVURG00010009719.1"/>
</dbReference>